<evidence type="ECO:0000313" key="3">
    <source>
        <dbReference type="Proteomes" id="UP000054217"/>
    </source>
</evidence>
<sequence>MAGLHNQSSAVVETGNVSFPDTPKSDKDQHTSKCMRTQSHAPSPEAEDEELEWKCTNVLDSLKFTASEIAHICPPSG</sequence>
<feature type="region of interest" description="Disordered" evidence="1">
    <location>
        <begin position="1"/>
        <end position="50"/>
    </location>
</feature>
<reference evidence="3" key="2">
    <citation type="submission" date="2015-01" db="EMBL/GenBank/DDBJ databases">
        <title>Evolutionary Origins and Diversification of the Mycorrhizal Mutualists.</title>
        <authorList>
            <consortium name="DOE Joint Genome Institute"/>
            <consortium name="Mycorrhizal Genomics Consortium"/>
            <person name="Kohler A."/>
            <person name="Kuo A."/>
            <person name="Nagy L.G."/>
            <person name="Floudas D."/>
            <person name="Copeland A."/>
            <person name="Barry K.W."/>
            <person name="Cichocki N."/>
            <person name="Veneault-Fourrey C."/>
            <person name="LaButti K."/>
            <person name="Lindquist E.A."/>
            <person name="Lipzen A."/>
            <person name="Lundell T."/>
            <person name="Morin E."/>
            <person name="Murat C."/>
            <person name="Riley R."/>
            <person name="Ohm R."/>
            <person name="Sun H."/>
            <person name="Tunlid A."/>
            <person name="Henrissat B."/>
            <person name="Grigoriev I.V."/>
            <person name="Hibbett D.S."/>
            <person name="Martin F."/>
        </authorList>
    </citation>
    <scope>NUCLEOTIDE SEQUENCE [LARGE SCALE GENOMIC DNA]</scope>
    <source>
        <strain evidence="3">Marx 270</strain>
    </source>
</reference>
<dbReference type="AlphaFoldDB" id="A0A0C3PHD2"/>
<proteinExistence type="predicted"/>
<evidence type="ECO:0000313" key="2">
    <source>
        <dbReference type="EMBL" id="KIO07404.1"/>
    </source>
</evidence>
<feature type="compositionally biased region" description="Polar residues" evidence="1">
    <location>
        <begin position="32"/>
        <end position="41"/>
    </location>
</feature>
<keyword evidence="3" id="KW-1185">Reference proteome</keyword>
<dbReference type="HOGENOM" id="CLU_2639061_0_0_1"/>
<evidence type="ECO:0000256" key="1">
    <source>
        <dbReference type="SAM" id="MobiDB-lite"/>
    </source>
</evidence>
<protein>
    <submittedName>
        <fullName evidence="2">Uncharacterized protein</fullName>
    </submittedName>
</protein>
<dbReference type="EMBL" id="KN831960">
    <property type="protein sequence ID" value="KIO07404.1"/>
    <property type="molecule type" value="Genomic_DNA"/>
</dbReference>
<feature type="compositionally biased region" description="Polar residues" evidence="1">
    <location>
        <begin position="1"/>
        <end position="19"/>
    </location>
</feature>
<accession>A0A0C3PHD2</accession>
<dbReference type="InParanoid" id="A0A0C3PHD2"/>
<organism evidence="2 3">
    <name type="scientific">Pisolithus tinctorius Marx 270</name>
    <dbReference type="NCBI Taxonomy" id="870435"/>
    <lineage>
        <taxon>Eukaryota</taxon>
        <taxon>Fungi</taxon>
        <taxon>Dikarya</taxon>
        <taxon>Basidiomycota</taxon>
        <taxon>Agaricomycotina</taxon>
        <taxon>Agaricomycetes</taxon>
        <taxon>Agaricomycetidae</taxon>
        <taxon>Boletales</taxon>
        <taxon>Sclerodermatineae</taxon>
        <taxon>Pisolithaceae</taxon>
        <taxon>Pisolithus</taxon>
    </lineage>
</organism>
<reference evidence="2 3" key="1">
    <citation type="submission" date="2014-04" db="EMBL/GenBank/DDBJ databases">
        <authorList>
            <consortium name="DOE Joint Genome Institute"/>
            <person name="Kuo A."/>
            <person name="Kohler A."/>
            <person name="Costa M.D."/>
            <person name="Nagy L.G."/>
            <person name="Floudas D."/>
            <person name="Copeland A."/>
            <person name="Barry K.W."/>
            <person name="Cichocki N."/>
            <person name="Veneault-Fourrey C."/>
            <person name="LaButti K."/>
            <person name="Lindquist E.A."/>
            <person name="Lipzen A."/>
            <person name="Lundell T."/>
            <person name="Morin E."/>
            <person name="Murat C."/>
            <person name="Sun H."/>
            <person name="Tunlid A."/>
            <person name="Henrissat B."/>
            <person name="Grigoriev I.V."/>
            <person name="Hibbett D.S."/>
            <person name="Martin F."/>
            <person name="Nordberg H.P."/>
            <person name="Cantor M.N."/>
            <person name="Hua S.X."/>
        </authorList>
    </citation>
    <scope>NUCLEOTIDE SEQUENCE [LARGE SCALE GENOMIC DNA]</scope>
    <source>
        <strain evidence="2 3">Marx 270</strain>
    </source>
</reference>
<dbReference type="OrthoDB" id="2700147at2759"/>
<name>A0A0C3PHD2_PISTI</name>
<gene>
    <name evidence="2" type="ORF">M404DRAFT_23908</name>
</gene>
<dbReference type="Proteomes" id="UP000054217">
    <property type="component" value="Unassembled WGS sequence"/>
</dbReference>